<dbReference type="InterPro" id="IPR029058">
    <property type="entry name" value="AB_hydrolase_fold"/>
</dbReference>
<protein>
    <submittedName>
        <fullName evidence="3">CocE/NonD family hydrolase</fullName>
    </submittedName>
</protein>
<dbReference type="RefSeq" id="WP_378261502.1">
    <property type="nucleotide sequence ID" value="NZ_JBHUKR010000004.1"/>
</dbReference>
<dbReference type="Gene3D" id="1.10.3020.10">
    <property type="entry name" value="alpha-amino acid ester hydrolase ( Helical cap domain)"/>
    <property type="match status" value="1"/>
</dbReference>
<keyword evidence="1 3" id="KW-0378">Hydrolase</keyword>
<dbReference type="InterPro" id="IPR050585">
    <property type="entry name" value="Xaa-Pro_dipeptidyl-ppase/CocE"/>
</dbReference>
<dbReference type="EMBL" id="JBHUKR010000004">
    <property type="protein sequence ID" value="MFD2415583.1"/>
    <property type="molecule type" value="Genomic_DNA"/>
</dbReference>
<evidence type="ECO:0000313" key="4">
    <source>
        <dbReference type="Proteomes" id="UP001597417"/>
    </source>
</evidence>
<dbReference type="NCBIfam" id="TIGR00976">
    <property type="entry name" value="CocE_NonD"/>
    <property type="match status" value="1"/>
</dbReference>
<dbReference type="InterPro" id="IPR013736">
    <property type="entry name" value="Xaa-Pro_dipept_C"/>
</dbReference>
<dbReference type="InterPro" id="IPR000383">
    <property type="entry name" value="Xaa-Pro-like_dom"/>
</dbReference>
<organism evidence="3 4">
    <name type="scientific">Amycolatopsis pigmentata</name>
    <dbReference type="NCBI Taxonomy" id="450801"/>
    <lineage>
        <taxon>Bacteria</taxon>
        <taxon>Bacillati</taxon>
        <taxon>Actinomycetota</taxon>
        <taxon>Actinomycetes</taxon>
        <taxon>Pseudonocardiales</taxon>
        <taxon>Pseudonocardiaceae</taxon>
        <taxon>Amycolatopsis</taxon>
    </lineage>
</organism>
<evidence type="ECO:0000256" key="1">
    <source>
        <dbReference type="ARBA" id="ARBA00022801"/>
    </source>
</evidence>
<dbReference type="Pfam" id="PF08530">
    <property type="entry name" value="PepX_C"/>
    <property type="match status" value="1"/>
</dbReference>
<dbReference type="Gene3D" id="3.40.50.1820">
    <property type="entry name" value="alpha/beta hydrolase"/>
    <property type="match status" value="1"/>
</dbReference>
<evidence type="ECO:0000313" key="3">
    <source>
        <dbReference type="EMBL" id="MFD2415583.1"/>
    </source>
</evidence>
<comment type="caution">
    <text evidence="3">The sequence shown here is derived from an EMBL/GenBank/DDBJ whole genome shotgun (WGS) entry which is preliminary data.</text>
</comment>
<evidence type="ECO:0000259" key="2">
    <source>
        <dbReference type="SMART" id="SM00939"/>
    </source>
</evidence>
<sequence>MSEIRIEFDVPAQMRDGTVLKADIYRPAGDRRRPVLLSRLPYNKSGPVMVQLLNPVGLAKRGYIVVLQDTRGRFASEGEWDPLTYEEQDGYDTVRWAASLPGANGSVGMYGASYLGNAQWMAALAKPPELTAIAPMMTWSEPDDGLFARGGATEFGFCVPWSLLHGLNTVIRRHAGDPDSGAKPLLSLIEEFDDVASKAYQELPAGRPPVFRRQDVPEIGSERSRRESGWSSACRIAGRHAEIDLPSLTIGGWYDMFLQGSLDGYMAMRAAGRPANLVVGPWVHGATFGPQTGDVNFGLAASGDLLGLTGSLTDIQADWFARWLPGADEPRNPSGAGLPPVFLFVMGANTWRAEQSWPLERAVDTSVYLRAEGSLSLEPPSADEGYDAYAYDPADPCPTTGGAILMSTEYRSGPVDQAAIERRADLLVYDSAPLESDVEVTGRIKAILHTRTDAPSTDWVVRLCDVDPSGRSLNVVDGIARVEGQQDAFAENTVDLWSTSYLFKKGHRLRVHLTSSNFPRWDRNLNTGESIDTGTAWQVANQQVVHDAARPSRIVLPIVPGPQAG</sequence>
<keyword evidence="4" id="KW-1185">Reference proteome</keyword>
<dbReference type="PANTHER" id="PTHR43056">
    <property type="entry name" value="PEPTIDASE S9 PROLYL OLIGOPEPTIDASE"/>
    <property type="match status" value="1"/>
</dbReference>
<dbReference type="InterPro" id="IPR008979">
    <property type="entry name" value="Galactose-bd-like_sf"/>
</dbReference>
<dbReference type="Pfam" id="PF02129">
    <property type="entry name" value="Peptidase_S15"/>
    <property type="match status" value="1"/>
</dbReference>
<reference evidence="4" key="1">
    <citation type="journal article" date="2019" name="Int. J. Syst. Evol. Microbiol.">
        <title>The Global Catalogue of Microorganisms (GCM) 10K type strain sequencing project: providing services to taxonomists for standard genome sequencing and annotation.</title>
        <authorList>
            <consortium name="The Broad Institute Genomics Platform"/>
            <consortium name="The Broad Institute Genome Sequencing Center for Infectious Disease"/>
            <person name="Wu L."/>
            <person name="Ma J."/>
        </authorList>
    </citation>
    <scope>NUCLEOTIDE SEQUENCE [LARGE SCALE GENOMIC DNA]</scope>
    <source>
        <strain evidence="4">CGMCC 4.7645</strain>
    </source>
</reference>
<name>A0ABW5FKN9_9PSEU</name>
<dbReference type="Proteomes" id="UP001597417">
    <property type="component" value="Unassembled WGS sequence"/>
</dbReference>
<dbReference type="SUPFAM" id="SSF53474">
    <property type="entry name" value="alpha/beta-Hydrolases"/>
    <property type="match status" value="1"/>
</dbReference>
<dbReference type="InterPro" id="IPR005674">
    <property type="entry name" value="CocE/Ser_esterase"/>
</dbReference>
<feature type="domain" description="Xaa-Pro dipeptidyl-peptidase C-terminal" evidence="2">
    <location>
        <begin position="317"/>
        <end position="555"/>
    </location>
</feature>
<gene>
    <name evidence="3" type="ORF">ACFSXZ_04495</name>
</gene>
<dbReference type="Gene3D" id="2.60.120.260">
    <property type="entry name" value="Galactose-binding domain-like"/>
    <property type="match status" value="1"/>
</dbReference>
<dbReference type="SUPFAM" id="SSF49785">
    <property type="entry name" value="Galactose-binding domain-like"/>
    <property type="match status" value="1"/>
</dbReference>
<dbReference type="GO" id="GO:0016787">
    <property type="term" value="F:hydrolase activity"/>
    <property type="evidence" value="ECO:0007669"/>
    <property type="project" value="UniProtKB-KW"/>
</dbReference>
<dbReference type="SMART" id="SM00939">
    <property type="entry name" value="PepX_C"/>
    <property type="match status" value="1"/>
</dbReference>
<dbReference type="PANTHER" id="PTHR43056:SF10">
    <property type="entry name" value="COCE_NOND FAMILY, PUTATIVE (AFU_ORTHOLOGUE AFUA_7G00600)-RELATED"/>
    <property type="match status" value="1"/>
</dbReference>
<accession>A0ABW5FKN9</accession>
<proteinExistence type="predicted"/>